<feature type="transmembrane region" description="Helical" evidence="6">
    <location>
        <begin position="398"/>
        <end position="417"/>
    </location>
</feature>
<feature type="transmembrane region" description="Helical" evidence="6">
    <location>
        <begin position="141"/>
        <end position="159"/>
    </location>
</feature>
<feature type="transmembrane region" description="Helical" evidence="6">
    <location>
        <begin position="61"/>
        <end position="79"/>
    </location>
</feature>
<feature type="transmembrane region" description="Helical" evidence="6">
    <location>
        <begin position="368"/>
        <end position="386"/>
    </location>
</feature>
<reference evidence="7" key="2">
    <citation type="submission" date="2020-09" db="EMBL/GenBank/DDBJ databases">
        <authorList>
            <person name="Sun Q."/>
            <person name="Ohkuma M."/>
        </authorList>
    </citation>
    <scope>NUCLEOTIDE SEQUENCE</scope>
    <source>
        <strain evidence="7">JCM 4059</strain>
    </source>
</reference>
<dbReference type="PANTHER" id="PTHR43370">
    <property type="entry name" value="SUGAR ABC TRANSPORTER INTEGRAL MEMBRANE PROTEIN-RELATED"/>
    <property type="match status" value="1"/>
</dbReference>
<evidence type="ECO:0000256" key="6">
    <source>
        <dbReference type="SAM" id="Phobius"/>
    </source>
</evidence>
<keyword evidence="3 6" id="KW-0812">Transmembrane</keyword>
<evidence type="ECO:0000313" key="8">
    <source>
        <dbReference type="Proteomes" id="UP000638313"/>
    </source>
</evidence>
<evidence type="ECO:0000256" key="4">
    <source>
        <dbReference type="ARBA" id="ARBA00022989"/>
    </source>
</evidence>
<organism evidence="7 8">
    <name type="scientific">Streptomyces mashuensis</name>
    <dbReference type="NCBI Taxonomy" id="33904"/>
    <lineage>
        <taxon>Bacteria</taxon>
        <taxon>Bacillati</taxon>
        <taxon>Actinomycetota</taxon>
        <taxon>Actinomycetes</taxon>
        <taxon>Kitasatosporales</taxon>
        <taxon>Streptomycetaceae</taxon>
        <taxon>Streptomyces</taxon>
    </lineage>
</organism>
<evidence type="ECO:0000256" key="2">
    <source>
        <dbReference type="ARBA" id="ARBA00022475"/>
    </source>
</evidence>
<dbReference type="PANTHER" id="PTHR43370:SF1">
    <property type="entry name" value="GUANOSINE ABC TRANSPORTER PERMEASE PROTEIN NUPQ"/>
    <property type="match status" value="1"/>
</dbReference>
<dbReference type="GO" id="GO:0005886">
    <property type="term" value="C:plasma membrane"/>
    <property type="evidence" value="ECO:0007669"/>
    <property type="project" value="UniProtKB-SubCell"/>
</dbReference>
<comment type="subcellular location">
    <subcellularLocation>
        <location evidence="1">Cell membrane</location>
        <topology evidence="1">Multi-pass membrane protein</topology>
    </subcellularLocation>
</comment>
<feature type="transmembrane region" description="Helical" evidence="6">
    <location>
        <begin position="223"/>
        <end position="242"/>
    </location>
</feature>
<evidence type="ECO:0000256" key="5">
    <source>
        <dbReference type="ARBA" id="ARBA00023136"/>
    </source>
</evidence>
<protein>
    <submittedName>
        <fullName evidence="7">ABC transporter permease</fullName>
    </submittedName>
</protein>
<evidence type="ECO:0000256" key="1">
    <source>
        <dbReference type="ARBA" id="ARBA00004651"/>
    </source>
</evidence>
<feature type="transmembrane region" description="Helical" evidence="6">
    <location>
        <begin position="343"/>
        <end position="361"/>
    </location>
</feature>
<keyword evidence="8" id="KW-1185">Reference proteome</keyword>
<feature type="transmembrane region" description="Helical" evidence="6">
    <location>
        <begin position="113"/>
        <end position="134"/>
    </location>
</feature>
<dbReference type="AlphaFoldDB" id="A0A919EDV4"/>
<comment type="caution">
    <text evidence="7">The sequence shown here is derived from an EMBL/GenBank/DDBJ whole genome shotgun (WGS) entry which is preliminary data.</text>
</comment>
<keyword evidence="2" id="KW-1003">Cell membrane</keyword>
<dbReference type="CDD" id="cd06580">
    <property type="entry name" value="TM_PBP1_transp_TpRbsC_like"/>
    <property type="match status" value="1"/>
</dbReference>
<dbReference type="GO" id="GO:0022857">
    <property type="term" value="F:transmembrane transporter activity"/>
    <property type="evidence" value="ECO:0007669"/>
    <property type="project" value="InterPro"/>
</dbReference>
<gene>
    <name evidence="7" type="ORF">GCM10010218_32450</name>
</gene>
<dbReference type="Proteomes" id="UP000638313">
    <property type="component" value="Unassembled WGS sequence"/>
</dbReference>
<keyword evidence="5 6" id="KW-0472">Membrane</keyword>
<sequence length="431" mass="44812">MSTTFTSALAERLSGKNKKDDKGRRKLSYPVVLLILAGGLLLLSALRVITGAGDLTSSGQWSGALGAAVPIGLAGLGGLWAERSGVVNIGLEGMMMLGTFSAGWVGWQHGPWAAAAAGIVGGALGGLLHAIATVTFNVDHIISGVAMNILALGVTQYLAKLWFGAPGSAAQQAGGNDKQSPVMENMPNFSVPGLSDWLHSIEKHHWFLVSDLAGMLDGLVSDVSWLTIVAVLLFVGTFFVLWRTSFGLRLRSCGESPVAAESLGVNVYTYKYAAVIVSGALAGLGGAFLAIGTHMYSDGQTGGRGYIGLATMIFGNWRPGGVAMGAGLFGFMDSLQLRSGGPTVHALLLLVAVLLVGLALWRFKGGKVKVAVASAVVAVLLIGWYAGTKTVPLEFVDATPYVATLLVLSLSATRLRMPKADGKPYRKGQGK</sequence>
<feature type="transmembrane region" description="Helical" evidence="6">
    <location>
        <begin position="86"/>
        <end position="107"/>
    </location>
</feature>
<name>A0A919EDV4_9ACTN</name>
<dbReference type="InterPro" id="IPR001851">
    <property type="entry name" value="ABC_transp_permease"/>
</dbReference>
<feature type="transmembrane region" description="Helical" evidence="6">
    <location>
        <begin position="272"/>
        <end position="291"/>
    </location>
</feature>
<dbReference type="EMBL" id="BNBD01000005">
    <property type="protein sequence ID" value="GHF48475.1"/>
    <property type="molecule type" value="Genomic_DNA"/>
</dbReference>
<evidence type="ECO:0000313" key="7">
    <source>
        <dbReference type="EMBL" id="GHF48475.1"/>
    </source>
</evidence>
<accession>A0A919EDV4</accession>
<dbReference type="Pfam" id="PF02653">
    <property type="entry name" value="BPD_transp_2"/>
    <property type="match status" value="1"/>
</dbReference>
<evidence type="ECO:0000256" key="3">
    <source>
        <dbReference type="ARBA" id="ARBA00022692"/>
    </source>
</evidence>
<keyword evidence="4 6" id="KW-1133">Transmembrane helix</keyword>
<reference evidence="7" key="1">
    <citation type="journal article" date="2014" name="Int. J. Syst. Evol. Microbiol.">
        <title>Complete genome sequence of Corynebacterium casei LMG S-19264T (=DSM 44701T), isolated from a smear-ripened cheese.</title>
        <authorList>
            <consortium name="US DOE Joint Genome Institute (JGI-PGF)"/>
            <person name="Walter F."/>
            <person name="Albersmeier A."/>
            <person name="Kalinowski J."/>
            <person name="Ruckert C."/>
        </authorList>
    </citation>
    <scope>NUCLEOTIDE SEQUENCE</scope>
    <source>
        <strain evidence="7">JCM 4059</strain>
    </source>
</reference>
<proteinExistence type="predicted"/>
<feature type="transmembrane region" description="Helical" evidence="6">
    <location>
        <begin position="27"/>
        <end position="49"/>
    </location>
</feature>